<proteinExistence type="predicted"/>
<gene>
    <name evidence="1" type="ORF">PMAYCL1PPCAC_13070</name>
</gene>
<keyword evidence="2" id="KW-1185">Reference proteome</keyword>
<accession>A0AAN5CEL5</accession>
<reference evidence="2" key="1">
    <citation type="submission" date="2022-10" db="EMBL/GenBank/DDBJ databases">
        <title>Genome assembly of Pristionchus species.</title>
        <authorList>
            <person name="Yoshida K."/>
            <person name="Sommer R.J."/>
        </authorList>
    </citation>
    <scope>NUCLEOTIDE SEQUENCE [LARGE SCALE GENOMIC DNA]</scope>
    <source>
        <strain evidence="2">RS5460</strain>
    </source>
</reference>
<dbReference type="EMBL" id="BTRK01000003">
    <property type="protein sequence ID" value="GMR42875.1"/>
    <property type="molecule type" value="Genomic_DNA"/>
</dbReference>
<dbReference type="Proteomes" id="UP001328107">
    <property type="component" value="Unassembled WGS sequence"/>
</dbReference>
<evidence type="ECO:0000313" key="1">
    <source>
        <dbReference type="EMBL" id="GMR42875.1"/>
    </source>
</evidence>
<organism evidence="1 2">
    <name type="scientific">Pristionchus mayeri</name>
    <dbReference type="NCBI Taxonomy" id="1317129"/>
    <lineage>
        <taxon>Eukaryota</taxon>
        <taxon>Metazoa</taxon>
        <taxon>Ecdysozoa</taxon>
        <taxon>Nematoda</taxon>
        <taxon>Chromadorea</taxon>
        <taxon>Rhabditida</taxon>
        <taxon>Rhabditina</taxon>
        <taxon>Diplogasteromorpha</taxon>
        <taxon>Diplogasteroidea</taxon>
        <taxon>Neodiplogasteridae</taxon>
        <taxon>Pristionchus</taxon>
    </lineage>
</organism>
<dbReference type="AlphaFoldDB" id="A0AAN5CEL5"/>
<feature type="non-terminal residue" evidence="1">
    <location>
        <position position="1"/>
    </location>
</feature>
<feature type="non-terminal residue" evidence="1">
    <location>
        <position position="78"/>
    </location>
</feature>
<evidence type="ECO:0000313" key="2">
    <source>
        <dbReference type="Proteomes" id="UP001328107"/>
    </source>
</evidence>
<protein>
    <submittedName>
        <fullName evidence="1">Uncharacterized protein</fullName>
    </submittedName>
</protein>
<comment type="caution">
    <text evidence="1">The sequence shown here is derived from an EMBL/GenBank/DDBJ whole genome shotgun (WGS) entry which is preliminary data.</text>
</comment>
<name>A0AAN5CEL5_9BILA</name>
<sequence length="78" mass="9075">LDDIPEKKVVADQLCHVRGKVIVAAARSMGAARATVVIVDRTTEGVEDWYLFERRKKWYAMIKMKKREDAYRLSYTKV</sequence>